<sequence>MLVLKAPAGFRLRFDELAFAPGGDALAAAPSWGVTLWTSFADGARAEAVPLGDGVASQRLAFAPDGRTLFAGSDLLLAVDLASRVVRRVPLDRWHRLGFGVSPDGARLIVSERLGGTVGGAEGTRLTCRPTDDLDRPTWQLITQADVLLPPAFPPGSHQFVQLESTHELMAERWSPRVVVRTLDTGAVLTETDLLPVPDYPDQAALSPDGLTLVVRLRDRIYANLIGVAGAVEVIANPSRKHFTGIAFHPSGRYLAATSNDKTVKLYDTTSWELTRTFTWDIGRVRSVAFSPDGTLAAAGSDTGKVVVWDVDL</sequence>
<dbReference type="PROSITE" id="PS50082">
    <property type="entry name" value="WD_REPEATS_2"/>
    <property type="match status" value="2"/>
</dbReference>
<dbReference type="Pfam" id="PF00400">
    <property type="entry name" value="WD40"/>
    <property type="match status" value="2"/>
</dbReference>
<dbReference type="SMART" id="SM00320">
    <property type="entry name" value="WD40"/>
    <property type="match status" value="2"/>
</dbReference>
<evidence type="ECO:0000313" key="2">
    <source>
        <dbReference type="EMBL" id="MDY3562667.1"/>
    </source>
</evidence>
<gene>
    <name evidence="2" type="ORF">R5W23_004141</name>
</gene>
<dbReference type="PANTHER" id="PTHR19879">
    <property type="entry name" value="TRANSCRIPTION INITIATION FACTOR TFIID"/>
    <property type="match status" value="1"/>
</dbReference>
<name>A0ABU5F7F6_9BACT</name>
<feature type="repeat" description="WD" evidence="1">
    <location>
        <begin position="236"/>
        <end position="277"/>
    </location>
</feature>
<dbReference type="PROSITE" id="PS50294">
    <property type="entry name" value="WD_REPEATS_REGION"/>
    <property type="match status" value="1"/>
</dbReference>
<evidence type="ECO:0000256" key="1">
    <source>
        <dbReference type="PROSITE-ProRule" id="PRU00221"/>
    </source>
</evidence>
<keyword evidence="1" id="KW-0853">WD repeat</keyword>
<evidence type="ECO:0000313" key="3">
    <source>
        <dbReference type="Proteomes" id="UP001272242"/>
    </source>
</evidence>
<dbReference type="InterPro" id="IPR015943">
    <property type="entry name" value="WD40/YVTN_repeat-like_dom_sf"/>
</dbReference>
<dbReference type="Proteomes" id="UP001272242">
    <property type="component" value="Unassembled WGS sequence"/>
</dbReference>
<dbReference type="Gene3D" id="2.130.10.10">
    <property type="entry name" value="YVTN repeat-like/Quinoprotein amine dehydrogenase"/>
    <property type="match status" value="2"/>
</dbReference>
<dbReference type="PANTHER" id="PTHR19879:SF9">
    <property type="entry name" value="TRANSCRIPTION INITIATION FACTOR TFIID SUBUNIT 5"/>
    <property type="match status" value="1"/>
</dbReference>
<reference evidence="3" key="1">
    <citation type="journal article" date="2023" name="Mar. Drugs">
        <title>Gemmata algarum, a Novel Planctomycete Isolated from an Algal Mat, Displays Antimicrobial Activity.</title>
        <authorList>
            <person name="Kumar G."/>
            <person name="Kallscheuer N."/>
            <person name="Kashif M."/>
            <person name="Ahamad S."/>
            <person name="Jagadeeshwari U."/>
            <person name="Pannikurungottu S."/>
            <person name="Haufschild T."/>
            <person name="Kabuu M."/>
            <person name="Sasikala C."/>
            <person name="Jogler C."/>
            <person name="Ramana C."/>
        </authorList>
    </citation>
    <scope>NUCLEOTIDE SEQUENCE [LARGE SCALE GENOMIC DNA]</scope>
    <source>
        <strain evidence="3">JC673</strain>
    </source>
</reference>
<protein>
    <recommendedName>
        <fullName evidence="4">WD40 repeat domain-containing protein</fullName>
    </recommendedName>
</protein>
<feature type="repeat" description="WD" evidence="1">
    <location>
        <begin position="278"/>
        <end position="313"/>
    </location>
</feature>
<dbReference type="EMBL" id="JAXBLV010000220">
    <property type="protein sequence ID" value="MDY3562667.1"/>
    <property type="molecule type" value="Genomic_DNA"/>
</dbReference>
<keyword evidence="3" id="KW-1185">Reference proteome</keyword>
<dbReference type="InterPro" id="IPR011047">
    <property type="entry name" value="Quinoprotein_ADH-like_sf"/>
</dbReference>
<proteinExistence type="predicted"/>
<evidence type="ECO:0008006" key="4">
    <source>
        <dbReference type="Google" id="ProtNLM"/>
    </source>
</evidence>
<accession>A0ABU5F7F6</accession>
<organism evidence="2 3">
    <name type="scientific">Gemmata algarum</name>
    <dbReference type="NCBI Taxonomy" id="2975278"/>
    <lineage>
        <taxon>Bacteria</taxon>
        <taxon>Pseudomonadati</taxon>
        <taxon>Planctomycetota</taxon>
        <taxon>Planctomycetia</taxon>
        <taxon>Gemmatales</taxon>
        <taxon>Gemmataceae</taxon>
        <taxon>Gemmata</taxon>
    </lineage>
</organism>
<dbReference type="SUPFAM" id="SSF50998">
    <property type="entry name" value="Quinoprotein alcohol dehydrogenase-like"/>
    <property type="match status" value="1"/>
</dbReference>
<dbReference type="InterPro" id="IPR001680">
    <property type="entry name" value="WD40_rpt"/>
</dbReference>
<dbReference type="RefSeq" id="WP_320688969.1">
    <property type="nucleotide sequence ID" value="NZ_JAXBLV010000220.1"/>
</dbReference>
<comment type="caution">
    <text evidence="2">The sequence shown here is derived from an EMBL/GenBank/DDBJ whole genome shotgun (WGS) entry which is preliminary data.</text>
</comment>